<dbReference type="SUPFAM" id="SSF53720">
    <property type="entry name" value="ALDH-like"/>
    <property type="match status" value="1"/>
</dbReference>
<evidence type="ECO:0000256" key="4">
    <source>
        <dbReference type="PIRNR" id="PIRNR036492"/>
    </source>
</evidence>
<keyword evidence="10" id="KW-1185">Reference proteome</keyword>
<organism evidence="9 10">
    <name type="scientific">Gordonia sesuvii</name>
    <dbReference type="NCBI Taxonomy" id="3116777"/>
    <lineage>
        <taxon>Bacteria</taxon>
        <taxon>Bacillati</taxon>
        <taxon>Actinomycetota</taxon>
        <taxon>Actinomycetes</taxon>
        <taxon>Mycobacteriales</taxon>
        <taxon>Gordoniaceae</taxon>
        <taxon>Gordonia</taxon>
    </lineage>
</organism>
<dbReference type="PROSITE" id="PS00687">
    <property type="entry name" value="ALDEHYDE_DEHYDR_GLU"/>
    <property type="match status" value="1"/>
</dbReference>
<keyword evidence="3" id="KW-0520">NAD</keyword>
<evidence type="ECO:0000256" key="3">
    <source>
        <dbReference type="ARBA" id="ARBA00023027"/>
    </source>
</evidence>
<comment type="similarity">
    <text evidence="1 4 6">Belongs to the aldehyde dehydrogenase family.</text>
</comment>
<evidence type="ECO:0000256" key="1">
    <source>
        <dbReference type="ARBA" id="ARBA00009986"/>
    </source>
</evidence>
<dbReference type="InterPro" id="IPR016163">
    <property type="entry name" value="Ald_DH_C"/>
</dbReference>
<dbReference type="GO" id="GO:0050269">
    <property type="term" value="F:coniferyl-aldehyde dehydrogenase [NAD(P)+] activity"/>
    <property type="evidence" value="ECO:0007669"/>
    <property type="project" value="UniProtKB-EC"/>
</dbReference>
<evidence type="ECO:0000256" key="6">
    <source>
        <dbReference type="RuleBase" id="RU003345"/>
    </source>
</evidence>
<evidence type="ECO:0000256" key="2">
    <source>
        <dbReference type="ARBA" id="ARBA00023002"/>
    </source>
</evidence>
<sequence>MLGLLEGQRRSFLAEGPPDAATRRNRIDRLVALMVDNADALIDALVEDFGSKSRTGTLSTEIVGSIAQVEHTRSNVAKWMRTSTILRAGRMAGIRSEVVPCPLGVVGIIGPWNFPIHLVIVPAVAAFAAGNRVMIKMSEITATTAELMKSLAAAYFDPTELVVITGDVGAAAEFSALPFDHLFFTGSPAVGKLVARAASANLVPVTLELGGKNPVVVGPDADIKRAASRIASGRMVNGGQVCICPDYVFVPESQVDEFVSAAKSTLAAAFPSVIADPEYPASVDHKNFERVVGLVEDARRHGAVVEPVSPPGEDLPDPVSRKIQPTIVREVDDRMRIAHEEIFGPVLVIRTYRRLTDVIDYVNDRPAPLVTYWFGPDRKDFQHYVKHTRSGGVARNEFGLHMLPSAAPFGGVGNSGMGAYHGKAGFDAFSHHRTVVGSDLPFSVTTSSAAAPFGRGTQRTMRMMVRVARRRTHRRLGGDGRLPGAVVHGTTTTEVK</sequence>
<dbReference type="Gene3D" id="3.40.309.10">
    <property type="entry name" value="Aldehyde Dehydrogenase, Chain A, domain 2"/>
    <property type="match status" value="1"/>
</dbReference>
<dbReference type="PANTHER" id="PTHR43570">
    <property type="entry name" value="ALDEHYDE DEHYDROGENASE"/>
    <property type="match status" value="1"/>
</dbReference>
<evidence type="ECO:0000256" key="7">
    <source>
        <dbReference type="SAM" id="MobiDB-lite"/>
    </source>
</evidence>
<accession>A0ABU7MA84</accession>
<protein>
    <recommendedName>
        <fullName evidence="4">Aldehyde dehydrogenase</fullName>
    </recommendedName>
</protein>
<proteinExistence type="inferred from homology"/>
<dbReference type="Proteomes" id="UP001347146">
    <property type="component" value="Unassembled WGS sequence"/>
</dbReference>
<dbReference type="EMBL" id="JAZDUF010000001">
    <property type="protein sequence ID" value="MEE3849586.1"/>
    <property type="molecule type" value="Genomic_DNA"/>
</dbReference>
<dbReference type="InterPro" id="IPR015590">
    <property type="entry name" value="Aldehyde_DH_dom"/>
</dbReference>
<evidence type="ECO:0000256" key="5">
    <source>
        <dbReference type="PROSITE-ProRule" id="PRU10007"/>
    </source>
</evidence>
<dbReference type="Pfam" id="PF00171">
    <property type="entry name" value="Aldedh"/>
    <property type="match status" value="1"/>
</dbReference>
<evidence type="ECO:0000313" key="10">
    <source>
        <dbReference type="Proteomes" id="UP001347146"/>
    </source>
</evidence>
<dbReference type="PIRSF" id="PIRSF036492">
    <property type="entry name" value="ALDH"/>
    <property type="match status" value="1"/>
</dbReference>
<keyword evidence="2 4" id="KW-0560">Oxidoreductase</keyword>
<reference evidence="9 10" key="1">
    <citation type="submission" date="2024-01" db="EMBL/GenBank/DDBJ databases">
        <title>Draft genome sequence of Gordonia sp. LSe1-13.</title>
        <authorList>
            <person name="Suphannarot A."/>
            <person name="Mingma R."/>
        </authorList>
    </citation>
    <scope>NUCLEOTIDE SEQUENCE [LARGE SCALE GENOMIC DNA]</scope>
    <source>
        <strain evidence="9 10">LSe1-13</strain>
    </source>
</reference>
<dbReference type="PANTHER" id="PTHR43570:SF20">
    <property type="entry name" value="ALDEHYDE DEHYDROGENASE ALDX-RELATED"/>
    <property type="match status" value="1"/>
</dbReference>
<gene>
    <name evidence="9" type="ORF">VZC37_04540</name>
</gene>
<evidence type="ECO:0000313" key="9">
    <source>
        <dbReference type="EMBL" id="MEE3849586.1"/>
    </source>
</evidence>
<feature type="domain" description="Aldehyde dehydrogenase" evidence="8">
    <location>
        <begin position="20"/>
        <end position="435"/>
    </location>
</feature>
<dbReference type="CDD" id="cd07133">
    <property type="entry name" value="ALDH_CALDH_CalB"/>
    <property type="match status" value="1"/>
</dbReference>
<dbReference type="InterPro" id="IPR016162">
    <property type="entry name" value="Ald_DH_N"/>
</dbReference>
<evidence type="ECO:0000259" key="8">
    <source>
        <dbReference type="Pfam" id="PF00171"/>
    </source>
</evidence>
<feature type="active site" evidence="5">
    <location>
        <position position="208"/>
    </location>
</feature>
<feature type="region of interest" description="Disordered" evidence="7">
    <location>
        <begin position="475"/>
        <end position="496"/>
    </location>
</feature>
<dbReference type="InterPro" id="IPR029510">
    <property type="entry name" value="Ald_DH_CS_GLU"/>
</dbReference>
<comment type="caution">
    <text evidence="9">The sequence shown here is derived from an EMBL/GenBank/DDBJ whole genome shotgun (WGS) entry which is preliminary data.</text>
</comment>
<dbReference type="RefSeq" id="WP_330431704.1">
    <property type="nucleotide sequence ID" value="NZ_JAZDUF010000001.1"/>
</dbReference>
<name>A0ABU7MA84_9ACTN</name>
<dbReference type="InterPro" id="IPR012394">
    <property type="entry name" value="Aldehyde_DH_NAD(P)"/>
</dbReference>
<dbReference type="InterPro" id="IPR016161">
    <property type="entry name" value="Ald_DH/histidinol_DH"/>
</dbReference>
<dbReference type="Gene3D" id="3.40.605.10">
    <property type="entry name" value="Aldehyde Dehydrogenase, Chain A, domain 1"/>
    <property type="match status" value="1"/>
</dbReference>